<protein>
    <submittedName>
        <fullName evidence="2">Uncharacterized protein</fullName>
    </submittedName>
</protein>
<name>A0A239APY3_9PSEU</name>
<feature type="transmembrane region" description="Helical" evidence="1">
    <location>
        <begin position="352"/>
        <end position="372"/>
    </location>
</feature>
<evidence type="ECO:0000313" key="2">
    <source>
        <dbReference type="EMBL" id="SNR97707.1"/>
    </source>
</evidence>
<dbReference type="AlphaFoldDB" id="A0A239APY3"/>
<organism evidence="2 3">
    <name type="scientific">Haloechinothrix alba</name>
    <dbReference type="NCBI Taxonomy" id="664784"/>
    <lineage>
        <taxon>Bacteria</taxon>
        <taxon>Bacillati</taxon>
        <taxon>Actinomycetota</taxon>
        <taxon>Actinomycetes</taxon>
        <taxon>Pseudonocardiales</taxon>
        <taxon>Pseudonocardiaceae</taxon>
        <taxon>Haloechinothrix</taxon>
    </lineage>
</organism>
<gene>
    <name evidence="2" type="ORF">SAMN06265360_1531</name>
</gene>
<accession>A0A239APY3</accession>
<proteinExistence type="predicted"/>
<dbReference type="Proteomes" id="UP000198348">
    <property type="component" value="Unassembled WGS sequence"/>
</dbReference>
<feature type="transmembrane region" description="Helical" evidence="1">
    <location>
        <begin position="244"/>
        <end position="265"/>
    </location>
</feature>
<keyword evidence="3" id="KW-1185">Reference proteome</keyword>
<feature type="transmembrane region" description="Helical" evidence="1">
    <location>
        <begin position="213"/>
        <end position="232"/>
    </location>
</feature>
<keyword evidence="1" id="KW-0472">Membrane</keyword>
<reference evidence="2 3" key="1">
    <citation type="submission" date="2017-06" db="EMBL/GenBank/DDBJ databases">
        <authorList>
            <person name="Kim H.J."/>
            <person name="Triplett B.A."/>
        </authorList>
    </citation>
    <scope>NUCLEOTIDE SEQUENCE [LARGE SCALE GENOMIC DNA]</scope>
    <source>
        <strain evidence="2 3">DSM 45207</strain>
    </source>
</reference>
<keyword evidence="1" id="KW-0812">Transmembrane</keyword>
<feature type="transmembrane region" description="Helical" evidence="1">
    <location>
        <begin position="315"/>
        <end position="340"/>
    </location>
</feature>
<feature type="transmembrane region" description="Helical" evidence="1">
    <location>
        <begin position="173"/>
        <end position="193"/>
    </location>
</feature>
<evidence type="ECO:0000256" key="1">
    <source>
        <dbReference type="SAM" id="Phobius"/>
    </source>
</evidence>
<feature type="transmembrane region" description="Helical" evidence="1">
    <location>
        <begin position="142"/>
        <end position="161"/>
    </location>
</feature>
<feature type="transmembrane region" description="Helical" evidence="1">
    <location>
        <begin position="285"/>
        <end position="303"/>
    </location>
</feature>
<feature type="non-terminal residue" evidence="2">
    <location>
        <position position="1"/>
    </location>
</feature>
<feature type="transmembrane region" description="Helical" evidence="1">
    <location>
        <begin position="92"/>
        <end position="109"/>
    </location>
</feature>
<dbReference type="EMBL" id="FZNW01000053">
    <property type="protein sequence ID" value="SNR97707.1"/>
    <property type="molecule type" value="Genomic_DNA"/>
</dbReference>
<evidence type="ECO:0000313" key="3">
    <source>
        <dbReference type="Proteomes" id="UP000198348"/>
    </source>
</evidence>
<sequence>SRHRPDRPVRNWSFPEPRSACQTKYTAHRTDPAVTAAGNIGRSSIYYLHDDYLLIDYISQIRLHGWSEIEMSAVAADVVDRSPSSKSTKRKFLVGYLLFSIVALMAAWLTRNFDPLPTEIHPHTRTPAIPGNDTFSYNRRNTIIAVILLGAVGLTGTVFAVRELIRRKRLLPLMVSLSALMLIFPEVAVDVIGKVYYPTDDVDNIITIFGRQMGMFLFFAFFGYGVFNFLTFRMLERRPTTRMIWLLLLTAAAGAIVFEEVLQWAGGMYHYYADQPLRFLYLPQWWTPANTIGVAFLPAVIAYRFRERFRGWRALLMFLVTPCSMMSVYGAIALPSWVVINGRYPWVIDQLAGLLTIAFGIVLAVFIIRILLQRDPFDLTEPATLTDDPALDPCEITLRTTNRIRSGAPSSETSDDA</sequence>
<keyword evidence="1" id="KW-1133">Transmembrane helix</keyword>